<comment type="caution">
    <text evidence="1">The sequence shown here is derived from an EMBL/GenBank/DDBJ whole genome shotgun (WGS) entry which is preliminary data.</text>
</comment>
<dbReference type="OrthoDB" id="7442139at2"/>
<evidence type="ECO:0000313" key="1">
    <source>
        <dbReference type="EMBL" id="RFC64374.1"/>
    </source>
</evidence>
<reference evidence="1 2" key="1">
    <citation type="submission" date="2018-08" db="EMBL/GenBank/DDBJ databases">
        <title>Fulvimarina sp. 85, whole genome shotgun sequence.</title>
        <authorList>
            <person name="Tuo L."/>
        </authorList>
    </citation>
    <scope>NUCLEOTIDE SEQUENCE [LARGE SCALE GENOMIC DNA]</scope>
    <source>
        <strain evidence="1 2">85</strain>
    </source>
</reference>
<organism evidence="1 2">
    <name type="scientific">Fulvimarina endophytica</name>
    <dbReference type="NCBI Taxonomy" id="2293836"/>
    <lineage>
        <taxon>Bacteria</taxon>
        <taxon>Pseudomonadati</taxon>
        <taxon>Pseudomonadota</taxon>
        <taxon>Alphaproteobacteria</taxon>
        <taxon>Hyphomicrobiales</taxon>
        <taxon>Aurantimonadaceae</taxon>
        <taxon>Fulvimarina</taxon>
    </lineage>
</organism>
<dbReference type="SUPFAM" id="SSF53335">
    <property type="entry name" value="S-adenosyl-L-methionine-dependent methyltransferases"/>
    <property type="match status" value="1"/>
</dbReference>
<dbReference type="RefSeq" id="WP_116682790.1">
    <property type="nucleotide sequence ID" value="NZ_QURL01000003.1"/>
</dbReference>
<accession>A0A371X5R3</accession>
<sequence length="315" mass="34591">MLLVAQSRCHDYLAAMQMPADPTAPCPCSSGLPYRECHKPILDASDAELLDVSQREYARRWEGNASFYEAQGLYGHLSAHILKFGRARRVIDVGCGRGQGLVDLRKLTGETGLLVGIDENPHCLRAAAQLLHLTSPATRIVRTPAHGRAYDVQMVSGMLPQMAPVVLVQADMLRPDLEFEDWIGTLAPFDAVTLWFSGVHPARQYDKFIQELSVDSDSNHRMANDLAAMDLAGSVLRVGGLLQIVSRGTTNDESRLIDETTNTMQSLTQHGPFDVVDVELHRYQEPMTGPRIAVGAAGISGHPLYAVSAILRRRL</sequence>
<name>A0A371X5R3_9HYPH</name>
<dbReference type="Gene3D" id="3.40.50.150">
    <property type="entry name" value="Vaccinia Virus protein VP39"/>
    <property type="match status" value="1"/>
</dbReference>
<dbReference type="InterPro" id="IPR029063">
    <property type="entry name" value="SAM-dependent_MTases_sf"/>
</dbReference>
<dbReference type="Pfam" id="PF02810">
    <property type="entry name" value="SEC-C"/>
    <property type="match status" value="1"/>
</dbReference>
<gene>
    <name evidence="1" type="ORF">DYI37_08625</name>
</gene>
<keyword evidence="2" id="KW-1185">Reference proteome</keyword>
<evidence type="ECO:0000313" key="2">
    <source>
        <dbReference type="Proteomes" id="UP000264310"/>
    </source>
</evidence>
<dbReference type="EMBL" id="QURL01000003">
    <property type="protein sequence ID" value="RFC64374.1"/>
    <property type="molecule type" value="Genomic_DNA"/>
</dbReference>
<dbReference type="Proteomes" id="UP000264310">
    <property type="component" value="Unassembled WGS sequence"/>
</dbReference>
<evidence type="ECO:0008006" key="3">
    <source>
        <dbReference type="Google" id="ProtNLM"/>
    </source>
</evidence>
<proteinExistence type="predicted"/>
<protein>
    <recommendedName>
        <fullName evidence="3">Methyltransferase domain-containing protein</fullName>
    </recommendedName>
</protein>
<dbReference type="AlphaFoldDB" id="A0A371X5R3"/>
<dbReference type="InterPro" id="IPR004027">
    <property type="entry name" value="SEC_C_motif"/>
</dbReference>